<gene>
    <name evidence="1" type="ordered locus">Q7C_1600</name>
</gene>
<dbReference type="GO" id="GO:0019867">
    <property type="term" value="C:outer membrane"/>
    <property type="evidence" value="ECO:0007669"/>
    <property type="project" value="InterPro"/>
</dbReference>
<dbReference type="InterPro" id="IPR004658">
    <property type="entry name" value="OMP_Slp"/>
</dbReference>
<proteinExistence type="predicted"/>
<dbReference type="PANTHER" id="PTHR37530:SF1">
    <property type="entry name" value="OUTER MEMBRANE PROTEIN SLP"/>
    <property type="match status" value="1"/>
</dbReference>
<dbReference type="Pfam" id="PF03843">
    <property type="entry name" value="Slp"/>
    <property type="match status" value="1"/>
</dbReference>
<dbReference type="RefSeq" id="WP_014704169.1">
    <property type="nucleotide sequence ID" value="NC_017856.1"/>
</dbReference>
<dbReference type="OrthoDB" id="5295757at2"/>
<accession>I1YIK6</accession>
<evidence type="ECO:0000313" key="2">
    <source>
        <dbReference type="Proteomes" id="UP000009145"/>
    </source>
</evidence>
<dbReference type="EMBL" id="CP003380">
    <property type="protein sequence ID" value="AFJ02749.1"/>
    <property type="molecule type" value="Genomic_DNA"/>
</dbReference>
<sequence precursor="true">MRLLMLLLSFALAGCAMQPANPWQPRAQDISLNDVLNSPDSNLQAPILWGGVIVDISNKPDGATLTIVAFPLSPDGKPLTTQSSAGRFVVESDGFLDPLIYAPDTLITVTGSVSAIRHITIDQKTLSVPLVVLKNAKVWPEKYADRRRPYNPKHDLPFAGYGYYGTGSFSP</sequence>
<organism evidence="1 2">
    <name type="scientific">Methylophaga frappieri (strain ATCC BAA-2434 / DSM 25690 / JAM7)</name>
    <dbReference type="NCBI Taxonomy" id="754477"/>
    <lineage>
        <taxon>Bacteria</taxon>
        <taxon>Pseudomonadati</taxon>
        <taxon>Pseudomonadota</taxon>
        <taxon>Gammaproteobacteria</taxon>
        <taxon>Thiotrichales</taxon>
        <taxon>Piscirickettsiaceae</taxon>
        <taxon>Methylophaga</taxon>
    </lineage>
</organism>
<dbReference type="PROSITE" id="PS51257">
    <property type="entry name" value="PROKAR_LIPOPROTEIN"/>
    <property type="match status" value="1"/>
</dbReference>
<dbReference type="PIRSF" id="PIRSF004982">
    <property type="entry name" value="SlP"/>
    <property type="match status" value="1"/>
</dbReference>
<keyword evidence="2" id="KW-1185">Reference proteome</keyword>
<dbReference type="KEGG" id="mec:Q7C_1600"/>
<protein>
    <submittedName>
        <fullName evidence="1">Outer membrane lipoprotein Slp</fullName>
    </submittedName>
</protein>
<evidence type="ECO:0000313" key="1">
    <source>
        <dbReference type="EMBL" id="AFJ02749.1"/>
    </source>
</evidence>
<dbReference type="eggNOG" id="COG3065">
    <property type="taxonomic scope" value="Bacteria"/>
</dbReference>
<dbReference type="STRING" id="754477.Q7C_1600"/>
<dbReference type="AlphaFoldDB" id="I1YIK6"/>
<keyword evidence="1" id="KW-0449">Lipoprotein</keyword>
<dbReference type="HOGENOM" id="CLU_100924_2_0_6"/>
<reference evidence="1 2" key="1">
    <citation type="journal article" date="2012" name="J. Bacteriol.">
        <title>Complete genome sequences of Methylophaga sp. strain JAM1 and Methylophaga sp. strain JAM7.</title>
        <authorList>
            <person name="Villeneuve C."/>
            <person name="Martineau C."/>
            <person name="Mauffrey F."/>
            <person name="Villemur R."/>
        </authorList>
    </citation>
    <scope>NUCLEOTIDE SEQUENCE [LARGE SCALE GENOMIC DNA]</scope>
    <source>
        <strain evidence="1 2">JAM7</strain>
    </source>
</reference>
<dbReference type="PANTHER" id="PTHR37530">
    <property type="entry name" value="OUTER MEMBRANE PROTEIN SLP"/>
    <property type="match status" value="1"/>
</dbReference>
<dbReference type="PATRIC" id="fig|754477.3.peg.1578"/>
<name>I1YIK6_METFJ</name>
<dbReference type="Proteomes" id="UP000009145">
    <property type="component" value="Chromosome"/>
</dbReference>